<keyword evidence="2" id="KW-1185">Reference proteome</keyword>
<dbReference type="Proteomes" id="UP000030341">
    <property type="component" value="Chromosome 2"/>
</dbReference>
<dbReference type="KEGG" id="pseo:OM33_15675"/>
<gene>
    <name evidence="1" type="ORF">OM33_15675</name>
</gene>
<dbReference type="InterPro" id="IPR024248">
    <property type="entry name" value="DUF2695"/>
</dbReference>
<dbReference type="AlphaFoldDB" id="A0A0A7EKV9"/>
<evidence type="ECO:0000313" key="2">
    <source>
        <dbReference type="Proteomes" id="UP000030341"/>
    </source>
</evidence>
<evidence type="ECO:0000313" key="1">
    <source>
        <dbReference type="EMBL" id="AIY66582.1"/>
    </source>
</evidence>
<protein>
    <recommendedName>
        <fullName evidence="3">DUF2695 domain-containing protein</fullName>
    </recommendedName>
</protein>
<sequence>MDKEQKKKLKAQFKQNEHEKLVASLPLSIEVLKDLLSFLNREDAPNCDHTLRETTDFLISRNLNPEKIIPWLNEHGGFCDCEVIFNVYDDVGDIVGWHLEE</sequence>
<dbReference type="STRING" id="1348114.OM33_15675"/>
<evidence type="ECO:0008006" key="3">
    <source>
        <dbReference type="Google" id="ProtNLM"/>
    </source>
</evidence>
<proteinExistence type="predicted"/>
<dbReference type="RefSeq" id="WP_040134920.1">
    <property type="nucleotide sequence ID" value="NZ_CP009889.1"/>
</dbReference>
<dbReference type="HOGENOM" id="CLU_180056_0_0_6"/>
<dbReference type="OrthoDB" id="95751at2"/>
<name>A0A0A7EKV9_9GAMM</name>
<dbReference type="Pfam" id="PF10905">
    <property type="entry name" value="DUF2695"/>
    <property type="match status" value="1"/>
</dbReference>
<accession>A0A0A7EKV9</accession>
<dbReference type="EMBL" id="CP009889">
    <property type="protein sequence ID" value="AIY66582.1"/>
    <property type="molecule type" value="Genomic_DNA"/>
</dbReference>
<reference evidence="1 2" key="1">
    <citation type="submission" date="2014-11" db="EMBL/GenBank/DDBJ databases">
        <title>Complete Genome Sequence of Pseudoalteromonas sp. Strain OCN003 Isolated from Kaneohe Bay, Oahu, Hawaii.</title>
        <authorList>
            <person name="Beurmann S."/>
            <person name="Videau P."/>
            <person name="Ushijima B."/>
            <person name="Smith A.M."/>
            <person name="Aeby G.S."/>
            <person name="Callahan S.M."/>
            <person name="Belcaid M."/>
        </authorList>
    </citation>
    <scope>NUCLEOTIDE SEQUENCE [LARGE SCALE GENOMIC DNA]</scope>
    <source>
        <strain evidence="1 2">OCN003</strain>
    </source>
</reference>
<dbReference type="eggNOG" id="ENOG50331BE">
    <property type="taxonomic scope" value="Bacteria"/>
</dbReference>
<organism evidence="1 2">
    <name type="scientific">Pseudoalteromonas piratica</name>
    <dbReference type="NCBI Taxonomy" id="1348114"/>
    <lineage>
        <taxon>Bacteria</taxon>
        <taxon>Pseudomonadati</taxon>
        <taxon>Pseudomonadota</taxon>
        <taxon>Gammaproteobacteria</taxon>
        <taxon>Alteromonadales</taxon>
        <taxon>Pseudoalteromonadaceae</taxon>
        <taxon>Pseudoalteromonas</taxon>
    </lineage>
</organism>